<reference evidence="1" key="1">
    <citation type="journal article" date="2021" name="Proc. Natl. Acad. Sci. U.S.A.">
        <title>A Catalog of Tens of Thousands of Viruses from Human Metagenomes Reveals Hidden Associations with Chronic Diseases.</title>
        <authorList>
            <person name="Tisza M.J."/>
            <person name="Buck C.B."/>
        </authorList>
    </citation>
    <scope>NUCLEOTIDE SEQUENCE</scope>
    <source>
        <strain evidence="1">Ctcx61</strain>
    </source>
</reference>
<proteinExistence type="predicted"/>
<evidence type="ECO:0000313" key="1">
    <source>
        <dbReference type="EMBL" id="DAF86622.1"/>
    </source>
</evidence>
<dbReference type="EMBL" id="BK015949">
    <property type="protein sequence ID" value="DAF86622.1"/>
    <property type="molecule type" value="Genomic_DNA"/>
</dbReference>
<protein>
    <submittedName>
        <fullName evidence="1">Uncharacterized protein</fullName>
    </submittedName>
</protein>
<organism evidence="1">
    <name type="scientific">Siphoviridae sp. ctcx61</name>
    <dbReference type="NCBI Taxonomy" id="2825575"/>
    <lineage>
        <taxon>Viruses</taxon>
        <taxon>Duplodnaviria</taxon>
        <taxon>Heunggongvirae</taxon>
        <taxon>Uroviricota</taxon>
        <taxon>Caudoviricetes</taxon>
    </lineage>
</organism>
<dbReference type="InterPro" id="IPR013324">
    <property type="entry name" value="RNA_pol_sigma_r3/r4-like"/>
</dbReference>
<dbReference type="SUPFAM" id="SSF88659">
    <property type="entry name" value="Sigma3 and sigma4 domains of RNA polymerase sigma factors"/>
    <property type="match status" value="1"/>
</dbReference>
<name>A0A8S5TWN9_9CAUD</name>
<sequence length="132" mass="15543">MTKDKYKYVEGLLRNYKKNKSRITILELGLVTDDDYTLGAIDYSKDKIQTSNKSDLSDAVVKREKELEKLKYEVSLTDALLESLNNKDRYIIEAFYIENIRMNKIAVKLNYYETKSVWNNKDRIMNSLVELV</sequence>
<accession>A0A8S5TWN9</accession>